<dbReference type="EMBL" id="JAWLJX010000001">
    <property type="protein sequence ID" value="MDV6259719.1"/>
    <property type="molecule type" value="Genomic_DNA"/>
</dbReference>
<organism evidence="1 2">
    <name type="scientific">Rhodococcoides yunnanense</name>
    <dbReference type="NCBI Taxonomy" id="278209"/>
    <lineage>
        <taxon>Bacteria</taxon>
        <taxon>Bacillati</taxon>
        <taxon>Actinomycetota</taxon>
        <taxon>Actinomycetes</taxon>
        <taxon>Mycobacteriales</taxon>
        <taxon>Nocardiaceae</taxon>
        <taxon>Rhodococcoides</taxon>
    </lineage>
</organism>
<dbReference type="RefSeq" id="WP_283274680.1">
    <property type="nucleotide sequence ID" value="NZ_JAWLJX010000001.1"/>
</dbReference>
<keyword evidence="2" id="KW-1185">Reference proteome</keyword>
<reference evidence="1 2" key="1">
    <citation type="submission" date="2023-10" db="EMBL/GenBank/DDBJ databases">
        <title>Development of a sustainable strategy for remediation of hydrocarbon-contaminated territories based on the waste exchange concept.</title>
        <authorList>
            <person name="Krivoruchko A."/>
        </authorList>
    </citation>
    <scope>NUCLEOTIDE SEQUENCE [LARGE SCALE GENOMIC DNA]</scope>
    <source>
        <strain evidence="1 2">IEGM 1323</strain>
    </source>
</reference>
<dbReference type="Proteomes" id="UP001185755">
    <property type="component" value="Unassembled WGS sequence"/>
</dbReference>
<proteinExistence type="predicted"/>
<comment type="caution">
    <text evidence="1">The sequence shown here is derived from an EMBL/GenBank/DDBJ whole genome shotgun (WGS) entry which is preliminary data.</text>
</comment>
<gene>
    <name evidence="1" type="ORF">R3P96_00030</name>
</gene>
<name>A0ABU4B6E2_9NOCA</name>
<sequence>MAGIADKLDKAYEDKPLTELVDAPVDALQGVSPAHAEHLKAAFNIKTIGDLGRNKYFLWAQAITKLAE</sequence>
<protein>
    <submittedName>
        <fullName evidence="1">Uncharacterized protein</fullName>
    </submittedName>
</protein>
<evidence type="ECO:0000313" key="1">
    <source>
        <dbReference type="EMBL" id="MDV6259719.1"/>
    </source>
</evidence>
<accession>A0ABU4B6E2</accession>
<evidence type="ECO:0000313" key="2">
    <source>
        <dbReference type="Proteomes" id="UP001185755"/>
    </source>
</evidence>